<dbReference type="PANTHER" id="PTHR23513">
    <property type="entry name" value="INTEGRAL MEMBRANE EFFLUX PROTEIN-RELATED"/>
    <property type="match status" value="1"/>
</dbReference>
<dbReference type="InterPro" id="IPR036259">
    <property type="entry name" value="MFS_trans_sf"/>
</dbReference>
<proteinExistence type="predicted"/>
<evidence type="ECO:0000256" key="5">
    <source>
        <dbReference type="ARBA" id="ARBA00023136"/>
    </source>
</evidence>
<feature type="transmembrane region" description="Helical" evidence="7">
    <location>
        <begin position="372"/>
        <end position="390"/>
    </location>
</feature>
<keyword evidence="3 7" id="KW-0812">Transmembrane</keyword>
<feature type="transmembrane region" description="Helical" evidence="7">
    <location>
        <begin position="74"/>
        <end position="94"/>
    </location>
</feature>
<dbReference type="AlphaFoldDB" id="A0A8J8BG88"/>
<feature type="domain" description="Major facilitator superfamily (MFS) profile" evidence="8">
    <location>
        <begin position="72"/>
        <end position="467"/>
    </location>
</feature>
<gene>
    <name evidence="9" type="ORF">KGA66_20865</name>
</gene>
<dbReference type="Pfam" id="PF07690">
    <property type="entry name" value="MFS_1"/>
    <property type="match status" value="1"/>
</dbReference>
<feature type="transmembrane region" description="Helical" evidence="7">
    <location>
        <begin position="402"/>
        <end position="420"/>
    </location>
</feature>
<feature type="transmembrane region" description="Helical" evidence="7">
    <location>
        <begin position="229"/>
        <end position="249"/>
    </location>
</feature>
<comment type="caution">
    <text evidence="9">The sequence shown here is derived from an EMBL/GenBank/DDBJ whole genome shotgun (WGS) entry which is preliminary data.</text>
</comment>
<feature type="transmembrane region" description="Helical" evidence="7">
    <location>
        <begin position="347"/>
        <end position="366"/>
    </location>
</feature>
<dbReference type="RefSeq" id="WP_211469869.1">
    <property type="nucleotide sequence ID" value="NZ_JAGSXH010000087.1"/>
</dbReference>
<evidence type="ECO:0000313" key="9">
    <source>
        <dbReference type="EMBL" id="MBS2965514.1"/>
    </source>
</evidence>
<feature type="region of interest" description="Disordered" evidence="6">
    <location>
        <begin position="1"/>
        <end position="44"/>
    </location>
</feature>
<dbReference type="GO" id="GO:0022857">
    <property type="term" value="F:transmembrane transporter activity"/>
    <property type="evidence" value="ECO:0007669"/>
    <property type="project" value="InterPro"/>
</dbReference>
<keyword evidence="10" id="KW-1185">Reference proteome</keyword>
<evidence type="ECO:0000256" key="6">
    <source>
        <dbReference type="SAM" id="MobiDB-lite"/>
    </source>
</evidence>
<dbReference type="SUPFAM" id="SSF103473">
    <property type="entry name" value="MFS general substrate transporter"/>
    <property type="match status" value="1"/>
</dbReference>
<dbReference type="CDD" id="cd06173">
    <property type="entry name" value="MFS_MefA_like"/>
    <property type="match status" value="1"/>
</dbReference>
<evidence type="ECO:0000256" key="7">
    <source>
        <dbReference type="SAM" id="Phobius"/>
    </source>
</evidence>
<dbReference type="Gene3D" id="1.20.1250.20">
    <property type="entry name" value="MFS general substrate transporter like domains"/>
    <property type="match status" value="1"/>
</dbReference>
<dbReference type="PANTHER" id="PTHR23513:SF11">
    <property type="entry name" value="STAPHYLOFERRIN A TRANSPORTER"/>
    <property type="match status" value="1"/>
</dbReference>
<dbReference type="GO" id="GO:0005886">
    <property type="term" value="C:plasma membrane"/>
    <property type="evidence" value="ECO:0007669"/>
    <property type="project" value="UniProtKB-SubCell"/>
</dbReference>
<feature type="transmembrane region" description="Helical" evidence="7">
    <location>
        <begin position="106"/>
        <end position="130"/>
    </location>
</feature>
<keyword evidence="4 7" id="KW-1133">Transmembrane helix</keyword>
<feature type="transmembrane region" description="Helical" evidence="7">
    <location>
        <begin position="432"/>
        <end position="451"/>
    </location>
</feature>
<dbReference type="InterPro" id="IPR011701">
    <property type="entry name" value="MFS"/>
</dbReference>
<dbReference type="Proteomes" id="UP000677913">
    <property type="component" value="Unassembled WGS sequence"/>
</dbReference>
<evidence type="ECO:0000256" key="3">
    <source>
        <dbReference type="ARBA" id="ARBA00022692"/>
    </source>
</evidence>
<comment type="subcellular location">
    <subcellularLocation>
        <location evidence="1">Cell membrane</location>
        <topology evidence="1">Multi-pass membrane protein</topology>
    </subcellularLocation>
</comment>
<keyword evidence="2" id="KW-1003">Cell membrane</keyword>
<feature type="transmembrane region" description="Helical" evidence="7">
    <location>
        <begin position="320"/>
        <end position="340"/>
    </location>
</feature>
<feature type="transmembrane region" description="Helical" evidence="7">
    <location>
        <begin position="281"/>
        <end position="308"/>
    </location>
</feature>
<evidence type="ECO:0000256" key="1">
    <source>
        <dbReference type="ARBA" id="ARBA00004651"/>
    </source>
</evidence>
<evidence type="ECO:0000313" key="10">
    <source>
        <dbReference type="Proteomes" id="UP000677913"/>
    </source>
</evidence>
<reference evidence="9" key="1">
    <citation type="submission" date="2021-04" db="EMBL/GenBank/DDBJ databases">
        <title>Genome based classification of Actinospica acidithermotolerans sp. nov., an actinobacterium isolated from an Indonesian hot spring.</title>
        <authorList>
            <person name="Kusuma A.B."/>
            <person name="Putra K.E."/>
            <person name="Nafisah S."/>
            <person name="Loh J."/>
            <person name="Nouioui I."/>
            <person name="Goodfellow M."/>
        </authorList>
    </citation>
    <scope>NUCLEOTIDE SEQUENCE</scope>
    <source>
        <strain evidence="9">DSM 45618</strain>
    </source>
</reference>
<name>A0A8J8BG88_9ACTN</name>
<dbReference type="InterPro" id="IPR020846">
    <property type="entry name" value="MFS_dom"/>
</dbReference>
<evidence type="ECO:0000256" key="4">
    <source>
        <dbReference type="ARBA" id="ARBA00022989"/>
    </source>
</evidence>
<keyword evidence="5 7" id="KW-0472">Membrane</keyword>
<evidence type="ECO:0000256" key="2">
    <source>
        <dbReference type="ARBA" id="ARBA00022475"/>
    </source>
</evidence>
<dbReference type="PROSITE" id="PS50850">
    <property type="entry name" value="MFS"/>
    <property type="match status" value="1"/>
</dbReference>
<evidence type="ECO:0000259" key="8">
    <source>
        <dbReference type="PROSITE" id="PS50850"/>
    </source>
</evidence>
<sequence>MTAREVDAAGEADEGRTLQPDPSAQPDGYSPGQPDQEPRGPMGAELGATARHAASAPSSAVRGVLPLWRNRDYAAWWVSSLISSLGSAMSQLAYPLLMLYETGSVARAGVVGACLNIGGLSTTLLGGVLADRYSRRRLTITADLIQAFAVGSVVAAVSQGYVNVVHIGAVALIQGMCNGVGGAAMTPVLKRIVSPEQFPALSASKQGREMISRLAGPPLGGALFSLAKWVPFLADAISFLVSALGVALIRRPLGPDAADRADHPSPWQGVREGFAYIRTSVYLRFIILWSALTSALLGGVVLLVIALLKQRGGSPTTVGAVTAVAAIGGLGGALAAPVLLKHVRSRTMVLAASWIIAPATVGIAAAPGPWQIGAISGFLVFLIVPLTVLLESYQLRIVPDALMGRVSSALSFGTSGLLWTAPVTAGVLADSFGVPTAMIVLSGVFAALALWSTLSPAVRLLDEPDEEPH</sequence>
<accession>A0A8J8BG88</accession>
<dbReference type="EMBL" id="JAGSXH010000087">
    <property type="protein sequence ID" value="MBS2965514.1"/>
    <property type="molecule type" value="Genomic_DNA"/>
</dbReference>
<feature type="transmembrane region" description="Helical" evidence="7">
    <location>
        <begin position="142"/>
        <end position="162"/>
    </location>
</feature>
<protein>
    <submittedName>
        <fullName evidence="9">MFS transporter</fullName>
    </submittedName>
</protein>
<organism evidence="9 10">
    <name type="scientific">Actinocrinis puniceicyclus</name>
    <dbReference type="NCBI Taxonomy" id="977794"/>
    <lineage>
        <taxon>Bacteria</taxon>
        <taxon>Bacillati</taxon>
        <taxon>Actinomycetota</taxon>
        <taxon>Actinomycetes</taxon>
        <taxon>Catenulisporales</taxon>
        <taxon>Actinospicaceae</taxon>
        <taxon>Actinocrinis</taxon>
    </lineage>
</organism>